<dbReference type="InterPro" id="IPR019290">
    <property type="entry name" value="GlycosylTrfase-like_prok"/>
</dbReference>
<reference evidence="2" key="1">
    <citation type="submission" date="2019-08" db="EMBL/GenBank/DDBJ databases">
        <authorList>
            <consortium name="GenomeTrakr network: Whole genome sequencing for foodborne pathogen traceback"/>
        </authorList>
    </citation>
    <scope>NUCLEOTIDE SEQUENCE</scope>
    <source>
        <strain evidence="2">TTU_623</strain>
    </source>
</reference>
<dbReference type="Pfam" id="PF10111">
    <property type="entry name" value="Glyco_tranf_2_2"/>
    <property type="match status" value="1"/>
</dbReference>
<gene>
    <name evidence="2" type="ORF">FSE91_04380</name>
</gene>
<name>A0A5L4KI32_CAMUP</name>
<dbReference type="RefSeq" id="WP_214141130.1">
    <property type="nucleotide sequence ID" value="NZ_JAHCYT010000003.1"/>
</dbReference>
<feature type="domain" description="Glycosyltransferase 2-like prokaryotic type" evidence="1">
    <location>
        <begin position="112"/>
        <end position="227"/>
    </location>
</feature>
<comment type="caution">
    <text evidence="2">The sequence shown here is derived from an EMBL/GenBank/DDBJ whole genome shotgun (WGS) entry which is preliminary data.</text>
</comment>
<dbReference type="EMBL" id="AAJCUB010000012">
    <property type="protein sequence ID" value="ECK6930049.1"/>
    <property type="molecule type" value="Genomic_DNA"/>
</dbReference>
<accession>A0A5L4KI32</accession>
<sequence length="737" mass="86845">MQNFEICVIIALREDRIGDLFNRALKSVYEQVLPHKIKPQIKIIISCDDFDETQKEKTRNKIQNLRDALRLADNFPTQIIDNNRTKRHSGTGAWNSAAFYLLNTCKNKRKCYFAFLDDDDYWEKTYLQKYLKVLCKNKNVGLIASGIYYHTPDKMKILQASKKTLQKANVFVQNPHIQGSNLFISLRVFFAIGGFDESMPSTTDRDLIMRYLEYAEVCKKIQTKIINKPLVFHFADDDRKRVTTDKEAKHRGLALFYRKYLENFSLALQEKSLKMAKERFAFQLSFISSKNQKNNKNETLTQQKNSTKELNLILAFACFDIKNAKNILKSFAKITLPKQQNLSIRICMLTSSKLKRKIQEILRKYLFDFDLNIVNKKSNIAVSRTKLQHFAYKIGTKHYGNDFVTWIIDDDLRFCGFDGESTYEIDYLSHIFTYKNSGIDCLFGGVVGEPPLPFLSTLRVQLLDTLYILKNQNKLSHKTQEQDYFGKEYYYDLSSNDFTFLEYPFFSDMPVKDMITQLQKGRIATRKLTMPKAKVGILQKDSIYRGGNSIIYNPLLLKLPNFTPNYKHYNRRSDFNWAIIHKELNCYTLKALHLPLLHIRNDIALKMERKKIQSDLIGLIFYRIFQHLCVSYKQQKPLSYKKMQKLFQQELHNLKAKIYANVYRIETLDKLICKKMRQTKYQKQYRKLSKKIRQGVQEFKKFCKQKQSLSYNNYIKCCSFIENTSKIFNNKKQILTP</sequence>
<dbReference type="GO" id="GO:0016740">
    <property type="term" value="F:transferase activity"/>
    <property type="evidence" value="ECO:0007669"/>
    <property type="project" value="UniProtKB-KW"/>
</dbReference>
<dbReference type="SUPFAM" id="SSF53448">
    <property type="entry name" value="Nucleotide-diphospho-sugar transferases"/>
    <property type="match status" value="1"/>
</dbReference>
<dbReference type="CDD" id="cd00761">
    <property type="entry name" value="Glyco_tranf_GTA_type"/>
    <property type="match status" value="1"/>
</dbReference>
<protein>
    <submittedName>
        <fullName evidence="2">Glycosyltransferase</fullName>
    </submittedName>
</protein>
<dbReference type="InterPro" id="IPR029044">
    <property type="entry name" value="Nucleotide-diphossugar_trans"/>
</dbReference>
<keyword evidence="2" id="KW-0808">Transferase</keyword>
<proteinExistence type="predicted"/>
<dbReference type="AlphaFoldDB" id="A0A5L4KI32"/>
<dbReference type="Gene3D" id="3.90.550.10">
    <property type="entry name" value="Spore Coat Polysaccharide Biosynthesis Protein SpsA, Chain A"/>
    <property type="match status" value="1"/>
</dbReference>
<organism evidence="2">
    <name type="scientific">Campylobacter upsaliensis</name>
    <dbReference type="NCBI Taxonomy" id="28080"/>
    <lineage>
        <taxon>Bacteria</taxon>
        <taxon>Pseudomonadati</taxon>
        <taxon>Campylobacterota</taxon>
        <taxon>Epsilonproteobacteria</taxon>
        <taxon>Campylobacterales</taxon>
        <taxon>Campylobacteraceae</taxon>
        <taxon>Campylobacter</taxon>
    </lineage>
</organism>
<evidence type="ECO:0000259" key="1">
    <source>
        <dbReference type="Pfam" id="PF10111"/>
    </source>
</evidence>
<evidence type="ECO:0000313" key="2">
    <source>
        <dbReference type="EMBL" id="ECK6930049.1"/>
    </source>
</evidence>